<reference evidence="2 3" key="1">
    <citation type="submission" date="2016-07" db="EMBL/GenBank/DDBJ databases">
        <title>Pervasive Adenine N6-methylation of Active Genes in Fungi.</title>
        <authorList>
            <consortium name="DOE Joint Genome Institute"/>
            <person name="Mondo S.J."/>
            <person name="Dannebaum R.O."/>
            <person name="Kuo R.C."/>
            <person name="Labutti K."/>
            <person name="Haridas S."/>
            <person name="Kuo A."/>
            <person name="Salamov A."/>
            <person name="Ahrendt S.R."/>
            <person name="Lipzen A."/>
            <person name="Sullivan W."/>
            <person name="Andreopoulos W.B."/>
            <person name="Clum A."/>
            <person name="Lindquist E."/>
            <person name="Daum C."/>
            <person name="Ramamoorthy G.K."/>
            <person name="Gryganskyi A."/>
            <person name="Culley D."/>
            <person name="Magnuson J.K."/>
            <person name="James T.Y."/>
            <person name="O'Malley M.A."/>
            <person name="Stajich J.E."/>
            <person name="Spatafora J.W."/>
            <person name="Visel A."/>
            <person name="Grigoriev I.V."/>
        </authorList>
    </citation>
    <scope>NUCLEOTIDE SEQUENCE [LARGE SCALE GENOMIC DNA]</scope>
    <source>
        <strain evidence="2 3">CBS 115471</strain>
    </source>
</reference>
<evidence type="ECO:0000313" key="2">
    <source>
        <dbReference type="EMBL" id="ORX99886.1"/>
    </source>
</evidence>
<evidence type="ECO:0000256" key="1">
    <source>
        <dbReference type="ARBA" id="ARBA00022737"/>
    </source>
</evidence>
<dbReference type="STRING" id="1231657.A0A1Y1YQ51"/>
<keyword evidence="1" id="KW-0677">Repeat</keyword>
<dbReference type="AlphaFoldDB" id="A0A1Y1YQ51"/>
<dbReference type="OrthoDB" id="185373at2759"/>
<gene>
    <name evidence="2" type="ORF">BCR34DRAFT_495089</name>
</gene>
<protein>
    <recommendedName>
        <fullName evidence="4">Pentatricopeptide repeat protein</fullName>
    </recommendedName>
</protein>
<proteinExistence type="predicted"/>
<dbReference type="Gene3D" id="1.25.40.10">
    <property type="entry name" value="Tetratricopeptide repeat domain"/>
    <property type="match status" value="1"/>
</dbReference>
<keyword evidence="3" id="KW-1185">Reference proteome</keyword>
<organism evidence="2 3">
    <name type="scientific">Clohesyomyces aquaticus</name>
    <dbReference type="NCBI Taxonomy" id="1231657"/>
    <lineage>
        <taxon>Eukaryota</taxon>
        <taxon>Fungi</taxon>
        <taxon>Dikarya</taxon>
        <taxon>Ascomycota</taxon>
        <taxon>Pezizomycotina</taxon>
        <taxon>Dothideomycetes</taxon>
        <taxon>Pleosporomycetidae</taxon>
        <taxon>Pleosporales</taxon>
        <taxon>Lindgomycetaceae</taxon>
        <taxon>Clohesyomyces</taxon>
    </lineage>
</organism>
<dbReference type="Proteomes" id="UP000193144">
    <property type="component" value="Unassembled WGS sequence"/>
</dbReference>
<dbReference type="InterPro" id="IPR011990">
    <property type="entry name" value="TPR-like_helical_dom_sf"/>
</dbReference>
<comment type="caution">
    <text evidence="2">The sequence shown here is derived from an EMBL/GenBank/DDBJ whole genome shotgun (WGS) entry which is preliminary data.</text>
</comment>
<dbReference type="PANTHER" id="PTHR47942:SF63">
    <property type="entry name" value="PENTATRICOPEPTIDE REPEAT-CONTAINING PROTEIN"/>
    <property type="match status" value="1"/>
</dbReference>
<evidence type="ECO:0000313" key="3">
    <source>
        <dbReference type="Proteomes" id="UP000193144"/>
    </source>
</evidence>
<dbReference type="EMBL" id="MCFA01000191">
    <property type="protein sequence ID" value="ORX99886.1"/>
    <property type="molecule type" value="Genomic_DNA"/>
</dbReference>
<evidence type="ECO:0008006" key="4">
    <source>
        <dbReference type="Google" id="ProtNLM"/>
    </source>
</evidence>
<name>A0A1Y1YQ51_9PLEO</name>
<accession>A0A1Y1YQ51</accession>
<dbReference type="PANTHER" id="PTHR47942">
    <property type="entry name" value="TETRATRICOPEPTIDE REPEAT (TPR)-LIKE SUPERFAMILY PROTEIN-RELATED"/>
    <property type="match status" value="1"/>
</dbReference>
<sequence length="606" mass="69406">MRSTGKLTTVKQRVEYLEGLFLTGDEGSALQEWEDDYRQQKKHLRHDFKAEHLEVGARMYAMSGNPDRARGIMDELFELYPDWDSSIMMVVFRAYTQSTTEQHHEIARELYTAMKSRLGKYATLRDYDSWFLGFLETRNLSYSTRVFKAMVTDGFIARDTTEGEIAGVLRRLHLLYRLGDGIGGMTSIALASITVLPEFYRPHLFGDWVKSAAVNNSPEAAAQILEMMVKRGYEPQTFHSNLLLKALFRSKELPNELKAENMAWQMIAAYQSLYEPRRSLSAVDAISKRRKDTTGMPPDPELAGKMPPANVTTFALLMRWHANRGQWEHVEYLARWLRNSKIIPNTALLNVTMENLCRQGKYNEVWDQYRSSANISTDSVEGLHGIFPDGATFRCLWRTLRLALSDNGMRENSSLPSPRELLRETLQWWELVRDRPDAPRFRIGLAAPNHGALNTLMMHSFSYCNDLGGSLVALHLCWKKLGLLPSARAPRILQYQIAWVDARSSVTSGRDHQSGVVKRDVDKMAQIYDILRRERFERAGMTETKFEYLSDAEVADMNLNLISEFVRVILKRKHPPEDIEAMIDEAKLDLGCPDMKIGDLDAYNVA</sequence>
<dbReference type="InterPro" id="IPR051222">
    <property type="entry name" value="PPR/CCM1_RNA-binding"/>
</dbReference>